<gene>
    <name evidence="1" type="ORF">BOLC2T12255H</name>
</gene>
<dbReference type="SUPFAM" id="SSF50249">
    <property type="entry name" value="Nucleic acid-binding proteins"/>
    <property type="match status" value="1"/>
</dbReference>
<reference evidence="1" key="1">
    <citation type="submission" date="2018-11" db="EMBL/GenBank/DDBJ databases">
        <authorList>
            <consortium name="Genoscope - CEA"/>
            <person name="William W."/>
        </authorList>
    </citation>
    <scope>NUCLEOTIDE SEQUENCE</scope>
</reference>
<dbReference type="InterPro" id="IPR012340">
    <property type="entry name" value="NA-bd_OB-fold"/>
</dbReference>
<name>A0A3P6DLE0_BRAOL</name>
<accession>A0A3P6DLE0</accession>
<proteinExistence type="predicted"/>
<organism evidence="1">
    <name type="scientific">Brassica oleracea</name>
    <name type="common">Wild cabbage</name>
    <dbReference type="NCBI Taxonomy" id="3712"/>
    <lineage>
        <taxon>Eukaryota</taxon>
        <taxon>Viridiplantae</taxon>
        <taxon>Streptophyta</taxon>
        <taxon>Embryophyta</taxon>
        <taxon>Tracheophyta</taxon>
        <taxon>Spermatophyta</taxon>
        <taxon>Magnoliopsida</taxon>
        <taxon>eudicotyledons</taxon>
        <taxon>Gunneridae</taxon>
        <taxon>Pentapetalae</taxon>
        <taxon>rosids</taxon>
        <taxon>malvids</taxon>
        <taxon>Brassicales</taxon>
        <taxon>Brassicaceae</taxon>
        <taxon>Brassiceae</taxon>
        <taxon>Brassica</taxon>
    </lineage>
</organism>
<dbReference type="AlphaFoldDB" id="A0A3P6DLE0"/>
<protein>
    <submittedName>
        <fullName evidence="1">Uncharacterized protein</fullName>
    </submittedName>
</protein>
<evidence type="ECO:0000313" key="1">
    <source>
        <dbReference type="EMBL" id="VDD27258.1"/>
    </source>
</evidence>
<dbReference type="Gene3D" id="2.40.50.140">
    <property type="entry name" value="Nucleic acid-binding proteins"/>
    <property type="match status" value="1"/>
</dbReference>
<sequence length="317" mass="35962">MRFWEARNIKKGGELMGVDILYLTNSFIRSLRLRLFNFLLSFVKQSTLIQGTANSNRLSTYRHSLSGVSVLSISGSDITRSNNISDLVMTPASPYDSVMARRLQKSWIRLNQYQLSNFDSAAKSSFWRWQIPTYNYLVSSVQSGALSKMVLTGHNLSWAIIVCVSLFDGWLLHFITNWKAEPKILLVTAINPKIVGVTNHPKCTKRLQRENSLLICLLCDEMNVVGALRHRVELLVSDKMDDAVFVAFHMQMAKLTNIQVAEAAQILGEVSCTCGQRTPQFIAVVVRQTSTFQLKLTYFNFTPKHQTFTISRIITEL</sequence>
<dbReference type="EMBL" id="LR031874">
    <property type="protein sequence ID" value="VDD27258.1"/>
    <property type="molecule type" value="Genomic_DNA"/>
</dbReference>